<reference evidence="3" key="1">
    <citation type="submission" date="2021-03" db="EMBL/GenBank/DDBJ databases">
        <title>Evolutionary innovations through gain and loss of genes in the ectomycorrhizal Boletales.</title>
        <authorList>
            <person name="Wu G."/>
            <person name="Miyauchi S."/>
            <person name="Morin E."/>
            <person name="Yang Z.-L."/>
            <person name="Xu J."/>
            <person name="Martin F.M."/>
        </authorList>
    </citation>
    <scope>NUCLEOTIDE SEQUENCE</scope>
    <source>
        <strain evidence="3">BR01</strain>
    </source>
</reference>
<gene>
    <name evidence="3" type="ORF">JVT61DRAFT_4704</name>
</gene>
<feature type="transmembrane region" description="Helical" evidence="1">
    <location>
        <begin position="40"/>
        <end position="62"/>
    </location>
</feature>
<keyword evidence="1" id="KW-0472">Membrane</keyword>
<dbReference type="InterPro" id="IPR045340">
    <property type="entry name" value="DUF6533"/>
</dbReference>
<comment type="caution">
    <text evidence="3">The sequence shown here is derived from an EMBL/GenBank/DDBJ whole genome shotgun (WGS) entry which is preliminary data.</text>
</comment>
<accession>A0A8I3A6Z3</accession>
<feature type="transmembrane region" description="Helical" evidence="1">
    <location>
        <begin position="108"/>
        <end position="128"/>
    </location>
</feature>
<evidence type="ECO:0000313" key="4">
    <source>
        <dbReference type="Proteomes" id="UP000683000"/>
    </source>
</evidence>
<feature type="domain" description="DUF6533" evidence="2">
    <location>
        <begin position="7"/>
        <end position="49"/>
    </location>
</feature>
<keyword evidence="1" id="KW-0812">Transmembrane</keyword>
<name>A0A8I3A6Z3_9AGAM</name>
<organism evidence="3 4">
    <name type="scientific">Boletus reticuloceps</name>
    <dbReference type="NCBI Taxonomy" id="495285"/>
    <lineage>
        <taxon>Eukaryota</taxon>
        <taxon>Fungi</taxon>
        <taxon>Dikarya</taxon>
        <taxon>Basidiomycota</taxon>
        <taxon>Agaricomycotina</taxon>
        <taxon>Agaricomycetes</taxon>
        <taxon>Agaricomycetidae</taxon>
        <taxon>Boletales</taxon>
        <taxon>Boletineae</taxon>
        <taxon>Boletaceae</taxon>
        <taxon>Boletoideae</taxon>
        <taxon>Boletus</taxon>
    </lineage>
</organism>
<dbReference type="Pfam" id="PF20151">
    <property type="entry name" value="DUF6533"/>
    <property type="match status" value="1"/>
</dbReference>
<protein>
    <recommendedName>
        <fullName evidence="2">DUF6533 domain-containing protein</fullName>
    </recommendedName>
</protein>
<dbReference type="OrthoDB" id="2637653at2759"/>
<feature type="transmembrane region" description="Helical" evidence="1">
    <location>
        <begin position="151"/>
        <end position="173"/>
    </location>
</feature>
<feature type="transmembrane region" description="Helical" evidence="1">
    <location>
        <begin position="193"/>
        <end position="212"/>
    </location>
</feature>
<sequence length="260" mass="30192">MCLHYQKVAGISILVWDIILTFQGESEYIWRMRRCVFKWFYFYFRYFLLAVHIFHLAISPALSSGQTPHSLCIIWYRYIILIAQLSFSMVHIILAIRVHALFNRNRKICVFLGSLILLESGFAVIHVVKCLPIEYLESCFLIKPHRDLADAHAVLIMTIQSILMGMFTFKRVVGVRLGWGRTPLMSFLMNEAASNYVVVFLLCGTGLAFVVFDDQRAIITFYWSTPLFSAVGCRLILNMERFARRYPPDEEIMLTSHITL</sequence>
<evidence type="ECO:0000259" key="2">
    <source>
        <dbReference type="Pfam" id="PF20151"/>
    </source>
</evidence>
<evidence type="ECO:0000256" key="1">
    <source>
        <dbReference type="SAM" id="Phobius"/>
    </source>
</evidence>
<dbReference type="EMBL" id="JAGFBS010000019">
    <property type="protein sequence ID" value="KAG6374063.1"/>
    <property type="molecule type" value="Genomic_DNA"/>
</dbReference>
<evidence type="ECO:0000313" key="3">
    <source>
        <dbReference type="EMBL" id="KAG6374063.1"/>
    </source>
</evidence>
<dbReference type="AlphaFoldDB" id="A0A8I3A6Z3"/>
<keyword evidence="4" id="KW-1185">Reference proteome</keyword>
<proteinExistence type="predicted"/>
<feature type="transmembrane region" description="Helical" evidence="1">
    <location>
        <begin position="218"/>
        <end position="237"/>
    </location>
</feature>
<keyword evidence="1" id="KW-1133">Transmembrane helix</keyword>
<feature type="transmembrane region" description="Helical" evidence="1">
    <location>
        <begin position="74"/>
        <end position="96"/>
    </location>
</feature>
<dbReference type="Proteomes" id="UP000683000">
    <property type="component" value="Unassembled WGS sequence"/>
</dbReference>